<dbReference type="AlphaFoldDB" id="A0AAF5RY19"/>
<accession>A0AAF5RY19</accession>
<feature type="transmembrane region" description="Helical" evidence="1">
    <location>
        <begin position="111"/>
        <end position="135"/>
    </location>
</feature>
<name>A0AAF5RY19_WUCBA</name>
<reference evidence="2" key="2">
    <citation type="journal article" date="2016" name="Mol. Ecol.">
        <title>Population genomics of the filarial nematode parasite Wuchereria bancrofti from mosquitoes.</title>
        <authorList>
            <person name="Small S.T."/>
            <person name="Reimer L.J."/>
            <person name="Tisch D.J."/>
            <person name="King C.L."/>
            <person name="Christensen B.M."/>
            <person name="Siba P.M."/>
            <person name="Kazura J.W."/>
            <person name="Serre D."/>
            <person name="Zimmerman P.A."/>
        </authorList>
    </citation>
    <scope>NUCLEOTIDE SEQUENCE</scope>
    <source>
        <strain evidence="2">pt0022</strain>
    </source>
</reference>
<reference evidence="3" key="3">
    <citation type="submission" date="2024-02" db="UniProtKB">
        <authorList>
            <consortium name="WormBaseParasite"/>
        </authorList>
    </citation>
    <scope>IDENTIFICATION</scope>
    <source>
        <strain evidence="3">pt0022</strain>
    </source>
</reference>
<keyword evidence="1" id="KW-0472">Membrane</keyword>
<organism evidence="2 3">
    <name type="scientific">Wuchereria bancrofti</name>
    <dbReference type="NCBI Taxonomy" id="6293"/>
    <lineage>
        <taxon>Eukaryota</taxon>
        <taxon>Metazoa</taxon>
        <taxon>Ecdysozoa</taxon>
        <taxon>Nematoda</taxon>
        <taxon>Chromadorea</taxon>
        <taxon>Rhabditida</taxon>
        <taxon>Spirurina</taxon>
        <taxon>Spiruromorpha</taxon>
        <taxon>Filarioidea</taxon>
        <taxon>Onchocercidae</taxon>
        <taxon>Wuchereria</taxon>
    </lineage>
</organism>
<reference evidence="2" key="1">
    <citation type="submission" date="2015-03" db="EMBL/GenBank/DDBJ databases">
        <title>Wuchereria bancrofti Genome Sequencing Papua New Guinea Strain.</title>
        <authorList>
            <person name="Small S.T."/>
            <person name="Serre D."/>
            <person name="Zimmerman P.A."/>
        </authorList>
    </citation>
    <scope>NUCLEOTIDE SEQUENCE [LARGE SCALE GENOMIC DNA]</scope>
    <source>
        <strain evidence="2">pt0022</strain>
    </source>
</reference>
<evidence type="ECO:0000313" key="3">
    <source>
        <dbReference type="WBParaSite" id="mrna-Wban_10777"/>
    </source>
</evidence>
<keyword evidence="1" id="KW-0812">Transmembrane</keyword>
<protein>
    <submittedName>
        <fullName evidence="3">Uncharacterized protein</fullName>
    </submittedName>
</protein>
<dbReference type="Proteomes" id="UP000093561">
    <property type="component" value="Unassembled WGS sequence"/>
</dbReference>
<proteinExistence type="predicted"/>
<keyword evidence="1" id="KW-1133">Transmembrane helix</keyword>
<evidence type="ECO:0000313" key="2">
    <source>
        <dbReference type="Proteomes" id="UP000093561"/>
    </source>
</evidence>
<sequence length="170" mass="19456">MPIRKERMTSTGQLPVSFSIFHLALYYGDVLAKQQVKDPQCLWTSWSPCTVTCVSRGSSSVYSQQWQRFICNSMDKSNNNFSTSIAKFRSCSHMIPLCLSDEGFSVAFQNYFFLAIFLVCTLLTFLPNMILGVHYTQVWVWKSRKSGQKSERSVSSFKKVPANNFLSNRT</sequence>
<dbReference type="WBParaSite" id="mrna-Wban_10777">
    <property type="protein sequence ID" value="mrna-Wban_10777"/>
    <property type="gene ID" value="Wban_10777"/>
</dbReference>
<evidence type="ECO:0000256" key="1">
    <source>
        <dbReference type="SAM" id="Phobius"/>
    </source>
</evidence>